<dbReference type="Pfam" id="PF14182">
    <property type="entry name" value="YgaB"/>
    <property type="match status" value="1"/>
</dbReference>
<evidence type="ECO:0000313" key="3">
    <source>
        <dbReference type="Proteomes" id="UP000391919"/>
    </source>
</evidence>
<evidence type="ECO:0000256" key="1">
    <source>
        <dbReference type="SAM" id="Coils"/>
    </source>
</evidence>
<keyword evidence="1" id="KW-0175">Coiled coil</keyword>
<evidence type="ECO:0000313" key="2">
    <source>
        <dbReference type="EMBL" id="GER69686.1"/>
    </source>
</evidence>
<comment type="caution">
    <text evidence="2">The sequence shown here is derived from an EMBL/GenBank/DDBJ whole genome shotgun (WGS) entry which is preliminary data.</text>
</comment>
<gene>
    <name evidence="2" type="ORF">BpJC7_09890</name>
</gene>
<dbReference type="RefSeq" id="WP_151679610.1">
    <property type="nucleotide sequence ID" value="NZ_BKZP01000015.1"/>
</dbReference>
<reference evidence="2 3" key="1">
    <citation type="submission" date="2019-09" db="EMBL/GenBank/DDBJ databases">
        <title>Draft genome sequence of Bacillus sp. JC-7.</title>
        <authorList>
            <person name="Tanaka N."/>
            <person name="Shiwa Y."/>
            <person name="Fujita N."/>
            <person name="Tanasupawat S."/>
        </authorList>
    </citation>
    <scope>NUCLEOTIDE SEQUENCE [LARGE SCALE GENOMIC DNA]</scope>
    <source>
        <strain evidence="2 3">JC-7</strain>
    </source>
</reference>
<dbReference type="EMBL" id="BKZQ01000009">
    <property type="protein sequence ID" value="GER69686.1"/>
    <property type="molecule type" value="Genomic_DNA"/>
</dbReference>
<dbReference type="SUPFAM" id="SSF89009">
    <property type="entry name" value="GAT-like domain"/>
    <property type="match status" value="1"/>
</dbReference>
<dbReference type="InterPro" id="IPR025572">
    <property type="entry name" value="YgaB"/>
</dbReference>
<dbReference type="AlphaFoldDB" id="A0A5J4J3X6"/>
<sequence>MMGEFNRLVVQQMDTMDKLLYLQSEIERCRKIESELLKLEEEAKADDLLAEIKRMNEELHEIQKVFETQTAELIRVYRSSKICT</sequence>
<proteinExistence type="predicted"/>
<feature type="coiled-coil region" evidence="1">
    <location>
        <begin position="22"/>
        <end position="72"/>
    </location>
</feature>
<protein>
    <recommendedName>
        <fullName evidence="4">YgaB-like protein</fullName>
    </recommendedName>
</protein>
<evidence type="ECO:0008006" key="4">
    <source>
        <dbReference type="Google" id="ProtNLM"/>
    </source>
</evidence>
<dbReference type="Proteomes" id="UP000391919">
    <property type="component" value="Unassembled WGS sequence"/>
</dbReference>
<keyword evidence="3" id="KW-1185">Reference proteome</keyword>
<accession>A0A5J4J3X6</accession>
<organism evidence="2 3">
    <name type="scientific">Weizmannia acidilactici</name>
    <dbReference type="NCBI Taxonomy" id="2607726"/>
    <lineage>
        <taxon>Bacteria</taxon>
        <taxon>Bacillati</taxon>
        <taxon>Bacillota</taxon>
        <taxon>Bacilli</taxon>
        <taxon>Bacillales</taxon>
        <taxon>Bacillaceae</taxon>
        <taxon>Heyndrickxia</taxon>
    </lineage>
</organism>
<name>A0A5J4J3X6_9BACI</name>